<comment type="caution">
    <text evidence="2">The sequence shown here is derived from an EMBL/GenBank/DDBJ whole genome shotgun (WGS) entry which is preliminary data.</text>
</comment>
<proteinExistence type="predicted"/>
<accession>A0A2N1M995</accession>
<evidence type="ECO:0000313" key="3">
    <source>
        <dbReference type="Proteomes" id="UP000233469"/>
    </source>
</evidence>
<organism evidence="2 3">
    <name type="scientific">Rhizophagus irregularis</name>
    <dbReference type="NCBI Taxonomy" id="588596"/>
    <lineage>
        <taxon>Eukaryota</taxon>
        <taxon>Fungi</taxon>
        <taxon>Fungi incertae sedis</taxon>
        <taxon>Mucoromycota</taxon>
        <taxon>Glomeromycotina</taxon>
        <taxon>Glomeromycetes</taxon>
        <taxon>Glomerales</taxon>
        <taxon>Glomeraceae</taxon>
        <taxon>Rhizophagus</taxon>
    </lineage>
</organism>
<feature type="region of interest" description="Disordered" evidence="1">
    <location>
        <begin position="96"/>
        <end position="121"/>
    </location>
</feature>
<sequence length="192" mass="22087">MSSTESEKNINLPTTKTSKKSFDKKSGRPFSEIWKTDMIRGESKGSGHYSGTCQYCSTHWKRAKPVFLKIHLTKCNLAPNEVREYWKRELYGTEEENSTESDTEISNNTSSKRKKNFKQKINKKSCINKSHQSDIRNHFTNTTNELEIGTINIIDKALLNAFVCCGIPFEVIENPFFLELLKVLQPLYNPPT</sequence>
<dbReference type="EMBL" id="LLXL01003761">
    <property type="protein sequence ID" value="PKK58200.1"/>
    <property type="molecule type" value="Genomic_DNA"/>
</dbReference>
<evidence type="ECO:0000313" key="2">
    <source>
        <dbReference type="EMBL" id="PKK58200.1"/>
    </source>
</evidence>
<feature type="compositionally biased region" description="Basic residues" evidence="1">
    <location>
        <begin position="111"/>
        <end position="121"/>
    </location>
</feature>
<dbReference type="VEuPathDB" id="FungiDB:FUN_008152"/>
<evidence type="ECO:0008006" key="4">
    <source>
        <dbReference type="Google" id="ProtNLM"/>
    </source>
</evidence>
<dbReference type="Proteomes" id="UP000233469">
    <property type="component" value="Unassembled WGS sequence"/>
</dbReference>
<name>A0A2N1M995_9GLOM</name>
<dbReference type="AlphaFoldDB" id="A0A2N1M995"/>
<reference evidence="2 3" key="1">
    <citation type="submission" date="2016-04" db="EMBL/GenBank/DDBJ databases">
        <title>Genome analyses suggest a sexual origin of heterokaryosis in a supposedly ancient asexual fungus.</title>
        <authorList>
            <person name="Ropars J."/>
            <person name="Sedzielewska K."/>
            <person name="Noel J."/>
            <person name="Charron P."/>
            <person name="Farinelli L."/>
            <person name="Marton T."/>
            <person name="Kruger M."/>
            <person name="Pelin A."/>
            <person name="Brachmann A."/>
            <person name="Corradi N."/>
        </authorList>
    </citation>
    <scope>NUCLEOTIDE SEQUENCE [LARGE SCALE GENOMIC DNA]</scope>
    <source>
        <strain evidence="2 3">C2</strain>
    </source>
</reference>
<reference evidence="2 3" key="2">
    <citation type="submission" date="2017-10" db="EMBL/GenBank/DDBJ databases">
        <title>Extensive intraspecific genome diversity in a model arbuscular mycorrhizal fungus.</title>
        <authorList>
            <person name="Chen E.C.H."/>
            <person name="Morin E."/>
            <person name="Baudet D."/>
            <person name="Noel J."/>
            <person name="Ndikumana S."/>
            <person name="Charron P."/>
            <person name="St-Onge C."/>
            <person name="Giorgi J."/>
            <person name="Grigoriev I.V."/>
            <person name="Roux C."/>
            <person name="Martin F.M."/>
            <person name="Corradi N."/>
        </authorList>
    </citation>
    <scope>NUCLEOTIDE SEQUENCE [LARGE SCALE GENOMIC DNA]</scope>
    <source>
        <strain evidence="2 3">C2</strain>
    </source>
</reference>
<feature type="region of interest" description="Disordered" evidence="1">
    <location>
        <begin position="1"/>
        <end position="26"/>
    </location>
</feature>
<protein>
    <recommendedName>
        <fullName evidence="4">BED-type domain-containing protein</fullName>
    </recommendedName>
</protein>
<gene>
    <name evidence="2" type="ORF">RhiirC2_720705</name>
</gene>
<evidence type="ECO:0000256" key="1">
    <source>
        <dbReference type="SAM" id="MobiDB-lite"/>
    </source>
</evidence>
<dbReference type="VEuPathDB" id="FungiDB:RhiirA1_404961"/>